<feature type="non-terminal residue" evidence="2">
    <location>
        <position position="396"/>
    </location>
</feature>
<feature type="compositionally biased region" description="Basic and acidic residues" evidence="1">
    <location>
        <begin position="383"/>
        <end position="396"/>
    </location>
</feature>
<feature type="region of interest" description="Disordered" evidence="1">
    <location>
        <begin position="317"/>
        <end position="336"/>
    </location>
</feature>
<reference evidence="2" key="1">
    <citation type="submission" date="2014-05" db="EMBL/GenBank/DDBJ databases">
        <title>The transcriptome of the halophilic microalga Tetraselmis sp. GSL018 isolated from the Great Salt Lake, Utah.</title>
        <authorList>
            <person name="Jinkerson R.E."/>
            <person name="D'Adamo S."/>
            <person name="Posewitz M.C."/>
        </authorList>
    </citation>
    <scope>NUCLEOTIDE SEQUENCE</scope>
    <source>
        <strain evidence="2">GSL018</strain>
    </source>
</reference>
<feature type="compositionally biased region" description="Low complexity" evidence="1">
    <location>
        <begin position="370"/>
        <end position="381"/>
    </location>
</feature>
<sequence length="396" mass="41893">MPTTTNSIALGHQGASKLKHPGTGKADAVPAGVGIPPILSSAPSLPLQRCLVSFARPQATMTHPSSFSLSAQQSQDFATCPSTSLESRPWGTGARGPGGWPPKRRARASPRLSPASGCDPQSRPCTAGSTVGEGGARGRQRGKIKPQTPLSTPIPTILALLSPAEPKIRVAGGSEPNVRILRIPVRQRNAEPEESLGSGFSICETSIVPDERWSAPLPLFPENELPWEPANIGGDIRECRELTAAQTSSVFGSTAGSSERRSAAPKPSDQSWRLGDGRGSEQRRCPQRGEEAQGWVPKRGRERDRWRRVGCKSPVGCDRRRFPAIPDPSGSQAVPLATWCCGGDAVVRGGSKRRTQERETASPPTPAPAPSAGAAWEPASADLRSKAGPEPRRPSP</sequence>
<feature type="compositionally biased region" description="Polar residues" evidence="1">
    <location>
        <begin position="248"/>
        <end position="257"/>
    </location>
</feature>
<feature type="region of interest" description="Disordered" evidence="1">
    <location>
        <begin position="1"/>
        <end position="29"/>
    </location>
</feature>
<organism evidence="2">
    <name type="scientific">Tetraselmis sp. GSL018</name>
    <dbReference type="NCBI Taxonomy" id="582737"/>
    <lineage>
        <taxon>Eukaryota</taxon>
        <taxon>Viridiplantae</taxon>
        <taxon>Chlorophyta</taxon>
        <taxon>core chlorophytes</taxon>
        <taxon>Chlorodendrophyceae</taxon>
        <taxon>Chlorodendrales</taxon>
        <taxon>Chlorodendraceae</taxon>
        <taxon>Tetraselmis</taxon>
    </lineage>
</organism>
<gene>
    <name evidence="2" type="ORF">TSPGSL018_5015</name>
</gene>
<accession>A0A061RHP9</accession>
<protein>
    <submittedName>
        <fullName evidence="2">Uncharacterized protein</fullName>
    </submittedName>
</protein>
<dbReference type="EMBL" id="GBEZ01016193">
    <property type="protein sequence ID" value="JAC70036.1"/>
    <property type="molecule type" value="Transcribed_RNA"/>
</dbReference>
<name>A0A061RHP9_9CHLO</name>
<proteinExistence type="predicted"/>
<feature type="region of interest" description="Disordered" evidence="1">
    <location>
        <begin position="80"/>
        <end position="150"/>
    </location>
</feature>
<evidence type="ECO:0000313" key="2">
    <source>
        <dbReference type="EMBL" id="JAC70036.1"/>
    </source>
</evidence>
<feature type="compositionally biased region" description="Basic and acidic residues" evidence="1">
    <location>
        <begin position="275"/>
        <end position="291"/>
    </location>
</feature>
<feature type="region of interest" description="Disordered" evidence="1">
    <location>
        <begin position="248"/>
        <end position="307"/>
    </location>
</feature>
<dbReference type="AlphaFoldDB" id="A0A061RHP9"/>
<evidence type="ECO:0000256" key="1">
    <source>
        <dbReference type="SAM" id="MobiDB-lite"/>
    </source>
</evidence>
<feature type="region of interest" description="Disordered" evidence="1">
    <location>
        <begin position="342"/>
        <end position="396"/>
    </location>
</feature>